<protein>
    <submittedName>
        <fullName evidence="1">Uncharacterized protein</fullName>
    </submittedName>
</protein>
<evidence type="ECO:0000313" key="2">
    <source>
        <dbReference type="Proteomes" id="UP000034616"/>
    </source>
</evidence>
<proteinExistence type="predicted"/>
<reference evidence="1 2" key="1">
    <citation type="journal article" date="2015" name="Nature">
        <title>rRNA introns, odd ribosomes, and small enigmatic genomes across a large radiation of phyla.</title>
        <authorList>
            <person name="Brown C.T."/>
            <person name="Hug L.A."/>
            <person name="Thomas B.C."/>
            <person name="Sharon I."/>
            <person name="Castelle C.J."/>
            <person name="Singh A."/>
            <person name="Wilkins M.J."/>
            <person name="Williams K.H."/>
            <person name="Banfield J.F."/>
        </authorList>
    </citation>
    <scope>NUCLEOTIDE SEQUENCE [LARGE SCALE GENOMIC DNA]</scope>
</reference>
<sequence length="77" mass="9163">MRRLKWRMIELLNTHPSSRILYPLMEIVIWQQVWTATDKTGVIKWYIVHEPSDAARYYRSFSDNDGEDLALVGVQRP</sequence>
<gene>
    <name evidence="1" type="ORF">UU35_C0019G0001</name>
</gene>
<dbReference type="Proteomes" id="UP000034616">
    <property type="component" value="Unassembled WGS sequence"/>
</dbReference>
<name>A0A0G0UFC7_9BACT</name>
<feature type="non-terminal residue" evidence="1">
    <location>
        <position position="77"/>
    </location>
</feature>
<evidence type="ECO:0000313" key="1">
    <source>
        <dbReference type="EMBL" id="KKR86121.1"/>
    </source>
</evidence>
<comment type="caution">
    <text evidence="1">The sequence shown here is derived from an EMBL/GenBank/DDBJ whole genome shotgun (WGS) entry which is preliminary data.</text>
</comment>
<dbReference type="AlphaFoldDB" id="A0A0G0UFC7"/>
<organism evidence="1 2">
    <name type="scientific">Candidatus Uhrbacteria bacterium GW2011_GWC2_41_11</name>
    <dbReference type="NCBI Taxonomy" id="1618985"/>
    <lineage>
        <taxon>Bacteria</taxon>
        <taxon>Candidatus Uhriibacteriota</taxon>
    </lineage>
</organism>
<dbReference type="EMBL" id="LCAH01000019">
    <property type="protein sequence ID" value="KKR86121.1"/>
    <property type="molecule type" value="Genomic_DNA"/>
</dbReference>
<accession>A0A0G0UFC7</accession>